<comment type="caution">
    <text evidence="4">The sequence shown here is derived from an EMBL/GenBank/DDBJ whole genome shotgun (WGS) entry which is preliminary data.</text>
</comment>
<feature type="signal peptide" evidence="3">
    <location>
        <begin position="1"/>
        <end position="19"/>
    </location>
</feature>
<protein>
    <recommendedName>
        <fullName evidence="6">Transmembrane protein</fullName>
    </recommendedName>
</protein>
<evidence type="ECO:0000256" key="3">
    <source>
        <dbReference type="SAM" id="SignalP"/>
    </source>
</evidence>
<dbReference type="EMBL" id="BRYA01000172">
    <property type="protein sequence ID" value="GMI42449.1"/>
    <property type="molecule type" value="Genomic_DNA"/>
</dbReference>
<dbReference type="OrthoDB" id="196545at2759"/>
<evidence type="ECO:0000256" key="1">
    <source>
        <dbReference type="SAM" id="MobiDB-lite"/>
    </source>
</evidence>
<keyword evidence="5" id="KW-1185">Reference proteome</keyword>
<dbReference type="Proteomes" id="UP001165065">
    <property type="component" value="Unassembled WGS sequence"/>
</dbReference>
<feature type="region of interest" description="Disordered" evidence="1">
    <location>
        <begin position="29"/>
        <end position="52"/>
    </location>
</feature>
<organism evidence="4 5">
    <name type="scientific">Triparma columacea</name>
    <dbReference type="NCBI Taxonomy" id="722753"/>
    <lineage>
        <taxon>Eukaryota</taxon>
        <taxon>Sar</taxon>
        <taxon>Stramenopiles</taxon>
        <taxon>Ochrophyta</taxon>
        <taxon>Bolidophyceae</taxon>
        <taxon>Parmales</taxon>
        <taxon>Triparmaceae</taxon>
        <taxon>Triparma</taxon>
    </lineage>
</organism>
<proteinExistence type="predicted"/>
<evidence type="ECO:0000313" key="4">
    <source>
        <dbReference type="EMBL" id="GMI42449.1"/>
    </source>
</evidence>
<keyword evidence="2" id="KW-0472">Membrane</keyword>
<keyword evidence="3" id="KW-0732">Signal</keyword>
<evidence type="ECO:0008006" key="6">
    <source>
        <dbReference type="Google" id="ProtNLM"/>
    </source>
</evidence>
<reference evidence="5" key="1">
    <citation type="journal article" date="2023" name="Commun. Biol.">
        <title>Genome analysis of Parmales, the sister group of diatoms, reveals the evolutionary specialization of diatoms from phago-mixotrophs to photoautotrophs.</title>
        <authorList>
            <person name="Ban H."/>
            <person name="Sato S."/>
            <person name="Yoshikawa S."/>
            <person name="Yamada K."/>
            <person name="Nakamura Y."/>
            <person name="Ichinomiya M."/>
            <person name="Sato N."/>
            <person name="Blanc-Mathieu R."/>
            <person name="Endo H."/>
            <person name="Kuwata A."/>
            <person name="Ogata H."/>
        </authorList>
    </citation>
    <scope>NUCLEOTIDE SEQUENCE [LARGE SCALE GENOMIC DNA]</scope>
</reference>
<keyword evidence="2" id="KW-1133">Transmembrane helix</keyword>
<gene>
    <name evidence="4" type="ORF">TrCOL_g4787</name>
</gene>
<dbReference type="AlphaFoldDB" id="A0A9W7LAU3"/>
<sequence>MYIHVFLTIFLSLFTTSISFTPLISSSRTFLSPPSSSSSRLSPLLSPSPSPPSTRLYFFGEDEDAKPLTRDNEPDEFFTAKMDDMSDAEKLPIALAGLAGISLPFVLGLIALYAAK</sequence>
<feature type="compositionally biased region" description="Low complexity" evidence="1">
    <location>
        <begin position="29"/>
        <end position="45"/>
    </location>
</feature>
<evidence type="ECO:0000256" key="2">
    <source>
        <dbReference type="SAM" id="Phobius"/>
    </source>
</evidence>
<accession>A0A9W7LAU3</accession>
<evidence type="ECO:0000313" key="5">
    <source>
        <dbReference type="Proteomes" id="UP001165065"/>
    </source>
</evidence>
<keyword evidence="2" id="KW-0812">Transmembrane</keyword>
<feature type="transmembrane region" description="Helical" evidence="2">
    <location>
        <begin position="91"/>
        <end position="115"/>
    </location>
</feature>
<feature type="chain" id="PRO_5040844401" description="Transmembrane protein" evidence="3">
    <location>
        <begin position="20"/>
        <end position="116"/>
    </location>
</feature>
<name>A0A9W7LAU3_9STRA</name>